<evidence type="ECO:0000313" key="1">
    <source>
        <dbReference type="EMBL" id="MCC4477400.1"/>
    </source>
</evidence>
<dbReference type="EMBL" id="JAJGWB010000114">
    <property type="protein sequence ID" value="MCC4477400.1"/>
    <property type="molecule type" value="Genomic_DNA"/>
</dbReference>
<accession>A0AAW4X4S6</accession>
<dbReference type="PROSITE" id="PS50896">
    <property type="entry name" value="LISH"/>
    <property type="match status" value="1"/>
</dbReference>
<reference evidence="1" key="1">
    <citation type="submission" date="2021-10" db="EMBL/GenBank/DDBJ databases">
        <title>Evolutionary history and lifestyle of the vertebrate symbiont Limosilactobacillus reuteri.</title>
        <authorList>
            <person name="Zheng J."/>
            <person name="Li F."/>
            <person name="Gaenzle M."/>
            <person name="Walter J."/>
        </authorList>
    </citation>
    <scope>NUCLEOTIDE SEQUENCE</scope>
    <source>
        <strain evidence="1">GQ_1_3_1</strain>
    </source>
</reference>
<proteinExistence type="predicted"/>
<organism evidence="1 2">
    <name type="scientific">Limosilactobacillus reuteri</name>
    <name type="common">Lactobacillus reuteri</name>
    <dbReference type="NCBI Taxonomy" id="1598"/>
    <lineage>
        <taxon>Bacteria</taxon>
        <taxon>Bacillati</taxon>
        <taxon>Bacillota</taxon>
        <taxon>Bacilli</taxon>
        <taxon>Lactobacillales</taxon>
        <taxon>Lactobacillaceae</taxon>
        <taxon>Limosilactobacillus</taxon>
    </lineage>
</organism>
<dbReference type="InterPro" id="IPR006594">
    <property type="entry name" value="LisH"/>
</dbReference>
<protein>
    <submittedName>
        <fullName evidence="1">Uncharacterized protein</fullName>
    </submittedName>
</protein>
<dbReference type="Proteomes" id="UP001198026">
    <property type="component" value="Unassembled WGS sequence"/>
</dbReference>
<gene>
    <name evidence="1" type="ORF">LMB76_04095</name>
</gene>
<comment type="caution">
    <text evidence="1">The sequence shown here is derived from an EMBL/GenBank/DDBJ whole genome shotgun (WGS) entry which is preliminary data.</text>
</comment>
<name>A0AAW4X4S6_LIMRT</name>
<sequence>MEIKINSEQEEFFNYLESDRTIQEVARLYDWSITADRYALLGLVYMQNKNNRLGKRILDYLCECNFHTSHEALEKSNGIDLHDFLKAY</sequence>
<evidence type="ECO:0000313" key="2">
    <source>
        <dbReference type="Proteomes" id="UP001198026"/>
    </source>
</evidence>
<dbReference type="AlphaFoldDB" id="A0AAW4X4S6"/>
<dbReference type="RefSeq" id="WP_085719744.1">
    <property type="nucleotide sequence ID" value="NZ_JAJGWA010000115.1"/>
</dbReference>